<organism evidence="1 2">
    <name type="scientific">Paracoccus chinensis</name>
    <dbReference type="NCBI Taxonomy" id="525640"/>
    <lineage>
        <taxon>Bacteria</taxon>
        <taxon>Pseudomonadati</taxon>
        <taxon>Pseudomonadota</taxon>
        <taxon>Alphaproteobacteria</taxon>
        <taxon>Rhodobacterales</taxon>
        <taxon>Paracoccaceae</taxon>
        <taxon>Paracoccus</taxon>
    </lineage>
</organism>
<name>A0A1G9MAG8_9RHOB</name>
<accession>A0A1G9MAG8</accession>
<proteinExistence type="predicted"/>
<evidence type="ECO:0000313" key="1">
    <source>
        <dbReference type="EMBL" id="SDL71260.1"/>
    </source>
</evidence>
<sequence length="51" mass="5661">MCSAVFSSMYARSRLPKPMPLGTSDPQREPSAFRLGIAPAWHSRLNLAFLP</sequence>
<dbReference type="Proteomes" id="UP000199555">
    <property type="component" value="Unassembled WGS sequence"/>
</dbReference>
<reference evidence="2" key="1">
    <citation type="submission" date="2016-10" db="EMBL/GenBank/DDBJ databases">
        <authorList>
            <person name="Varghese N."/>
            <person name="Submissions S."/>
        </authorList>
    </citation>
    <scope>NUCLEOTIDE SEQUENCE [LARGE SCALE GENOMIC DNA]</scope>
    <source>
        <strain evidence="2">CGMCC 1.7655</strain>
    </source>
</reference>
<protein>
    <submittedName>
        <fullName evidence="1">Uncharacterized protein</fullName>
    </submittedName>
</protein>
<dbReference type="AlphaFoldDB" id="A0A1G9MAG8"/>
<keyword evidence="2" id="KW-1185">Reference proteome</keyword>
<dbReference type="EMBL" id="FNGE01000019">
    <property type="protein sequence ID" value="SDL71260.1"/>
    <property type="molecule type" value="Genomic_DNA"/>
</dbReference>
<evidence type="ECO:0000313" key="2">
    <source>
        <dbReference type="Proteomes" id="UP000199555"/>
    </source>
</evidence>
<gene>
    <name evidence="1" type="ORF">SAMN04487971_11935</name>
</gene>